<proteinExistence type="predicted"/>
<dbReference type="AlphaFoldDB" id="A0A654TEA6"/>
<sequence length="202" mass="22350">MAVEPNHQRLVGFVTQHAQRLDDPGRHRIARGDATEDVDEHALDLLVAQHHVQTRGHHLGRSAAADIQEVGRLDSAVLLTGIRDDVESRHHQARAIADDPHLTVQLDVVEVVLLGLQLQWIGGSSILELGMARLTEIGVAVEGDLGIQREDLVVRRPHQRVDLNQRRVLGDEELPQLGDGDRCGVEHLGRKMTLFGDGPREI</sequence>
<organism evidence="1 2">
    <name type="scientific">Mycobacterium tuberculosis</name>
    <dbReference type="NCBI Taxonomy" id="1773"/>
    <lineage>
        <taxon>Bacteria</taxon>
        <taxon>Bacillati</taxon>
        <taxon>Actinomycetota</taxon>
        <taxon>Actinomycetes</taxon>
        <taxon>Mycobacteriales</taxon>
        <taxon>Mycobacteriaceae</taxon>
        <taxon>Mycobacterium</taxon>
        <taxon>Mycobacterium tuberculosis complex</taxon>
    </lineage>
</organism>
<dbReference type="Proteomes" id="UP000048289">
    <property type="component" value="Unassembled WGS sequence"/>
</dbReference>
<protein>
    <submittedName>
        <fullName evidence="1">Uncharacterized protein</fullName>
    </submittedName>
</protein>
<accession>A0A654TEA6</accession>
<dbReference type="EMBL" id="CFOE01000790">
    <property type="protein sequence ID" value="CFE45875.1"/>
    <property type="molecule type" value="Genomic_DNA"/>
</dbReference>
<reference evidence="1 2" key="1">
    <citation type="submission" date="2015-03" db="EMBL/GenBank/DDBJ databases">
        <authorList>
            <consortium name="Pathogen Informatics"/>
        </authorList>
    </citation>
    <scope>NUCLEOTIDE SEQUENCE [LARGE SCALE GENOMIC DNA]</scope>
    <source>
        <strain evidence="1 2">G09901357</strain>
    </source>
</reference>
<evidence type="ECO:0000313" key="1">
    <source>
        <dbReference type="EMBL" id="CFE45875.1"/>
    </source>
</evidence>
<name>A0A654TEA6_MYCTX</name>
<gene>
    <name evidence="1" type="ORF">ERS007681_03930</name>
</gene>
<evidence type="ECO:0000313" key="2">
    <source>
        <dbReference type="Proteomes" id="UP000048289"/>
    </source>
</evidence>